<dbReference type="AlphaFoldDB" id="A0AAQ4F0M6"/>
<proteinExistence type="predicted"/>
<evidence type="ECO:0000313" key="1">
    <source>
        <dbReference type="EMBL" id="KAK8780322.1"/>
    </source>
</evidence>
<accession>A0AAQ4F0M6</accession>
<dbReference type="Proteomes" id="UP001321473">
    <property type="component" value="Unassembled WGS sequence"/>
</dbReference>
<name>A0AAQ4F0M6_AMBAM</name>
<comment type="caution">
    <text evidence="1">The sequence shown here is derived from an EMBL/GenBank/DDBJ whole genome shotgun (WGS) entry which is preliminary data.</text>
</comment>
<reference evidence="1 2" key="1">
    <citation type="journal article" date="2023" name="Arcadia Sci">
        <title>De novo assembly of a long-read Amblyomma americanum tick genome.</title>
        <authorList>
            <person name="Chou S."/>
            <person name="Poskanzer K.E."/>
            <person name="Rollins M."/>
            <person name="Thuy-Boun P.S."/>
        </authorList>
    </citation>
    <scope>NUCLEOTIDE SEQUENCE [LARGE SCALE GENOMIC DNA]</scope>
    <source>
        <strain evidence="1">F_SG_1</strain>
        <tissue evidence="1">Salivary glands</tissue>
    </source>
</reference>
<organism evidence="1 2">
    <name type="scientific">Amblyomma americanum</name>
    <name type="common">Lone star tick</name>
    <dbReference type="NCBI Taxonomy" id="6943"/>
    <lineage>
        <taxon>Eukaryota</taxon>
        <taxon>Metazoa</taxon>
        <taxon>Ecdysozoa</taxon>
        <taxon>Arthropoda</taxon>
        <taxon>Chelicerata</taxon>
        <taxon>Arachnida</taxon>
        <taxon>Acari</taxon>
        <taxon>Parasitiformes</taxon>
        <taxon>Ixodida</taxon>
        <taxon>Ixodoidea</taxon>
        <taxon>Ixodidae</taxon>
        <taxon>Amblyomminae</taxon>
        <taxon>Amblyomma</taxon>
    </lineage>
</organism>
<protein>
    <submittedName>
        <fullName evidence="1">Uncharacterized protein</fullName>
    </submittedName>
</protein>
<gene>
    <name evidence="1" type="ORF">V5799_018336</name>
</gene>
<evidence type="ECO:0000313" key="2">
    <source>
        <dbReference type="Proteomes" id="UP001321473"/>
    </source>
</evidence>
<dbReference type="EMBL" id="JARKHS020008990">
    <property type="protein sequence ID" value="KAK8780322.1"/>
    <property type="molecule type" value="Genomic_DNA"/>
</dbReference>
<sequence>MPSLLMQLAAAPRVLSSQVPRQLHSLVGVPSAPHSSLCNHTLSAHRVSSQTAKLNGPTFSARSVYPRKIANNGQTTHCLFDRIRCD</sequence>
<keyword evidence="2" id="KW-1185">Reference proteome</keyword>